<evidence type="ECO:0000313" key="3">
    <source>
        <dbReference type="EMBL" id="KAK3948761.1"/>
    </source>
</evidence>
<name>A0AAN6NPN2_9PEZI</name>
<dbReference type="SUPFAM" id="SSF51197">
    <property type="entry name" value="Clavaminate synthase-like"/>
    <property type="match status" value="1"/>
</dbReference>
<dbReference type="Gene3D" id="3.60.130.10">
    <property type="entry name" value="Clavaminate synthase-like"/>
    <property type="match status" value="1"/>
</dbReference>
<dbReference type="InterPro" id="IPR050411">
    <property type="entry name" value="AlphaKG_dependent_hydroxylases"/>
</dbReference>
<gene>
    <name evidence="3" type="ORF">QBC32DRAFT_50164</name>
</gene>
<proteinExistence type="predicted"/>
<reference evidence="3" key="2">
    <citation type="submission" date="2023-06" db="EMBL/GenBank/DDBJ databases">
        <authorList>
            <consortium name="Lawrence Berkeley National Laboratory"/>
            <person name="Mondo S.J."/>
            <person name="Hensen N."/>
            <person name="Bonometti L."/>
            <person name="Westerberg I."/>
            <person name="Brannstrom I.O."/>
            <person name="Guillou S."/>
            <person name="Cros-Aarteil S."/>
            <person name="Calhoun S."/>
            <person name="Haridas S."/>
            <person name="Kuo A."/>
            <person name="Pangilinan J."/>
            <person name="Riley R."/>
            <person name="Labutti K."/>
            <person name="Andreopoulos B."/>
            <person name="Lipzen A."/>
            <person name="Chen C."/>
            <person name="Yanf M."/>
            <person name="Daum C."/>
            <person name="Ng V."/>
            <person name="Clum A."/>
            <person name="Steindorff A."/>
            <person name="Ohm R."/>
            <person name="Martin F."/>
            <person name="Silar P."/>
            <person name="Natvig D."/>
            <person name="Lalanne C."/>
            <person name="Gautier V."/>
            <person name="Ament-Velasquez S.L."/>
            <person name="Kruys A."/>
            <person name="Hutchinson M.I."/>
            <person name="Powell A.J."/>
            <person name="Barry K."/>
            <person name="Miller A.N."/>
            <person name="Grigoriev I.V."/>
            <person name="Debuchy R."/>
            <person name="Gladieux P."/>
            <person name="Thoren M.H."/>
            <person name="Johannesson H."/>
        </authorList>
    </citation>
    <scope>NUCLEOTIDE SEQUENCE</scope>
    <source>
        <strain evidence="3">CBS 626.80</strain>
    </source>
</reference>
<keyword evidence="4" id="KW-1185">Reference proteome</keyword>
<dbReference type="PANTHER" id="PTHR10696:SF49">
    <property type="entry name" value="TAUD_TFDA-LIKE DOMAIN-CONTAINING PROTEIN"/>
    <property type="match status" value="1"/>
</dbReference>
<protein>
    <recommendedName>
        <fullName evidence="2">TauD/TfdA-like domain-containing protein</fullName>
    </recommendedName>
</protein>
<dbReference type="Proteomes" id="UP001303222">
    <property type="component" value="Unassembled WGS sequence"/>
</dbReference>
<evidence type="ECO:0000259" key="2">
    <source>
        <dbReference type="Pfam" id="PF02668"/>
    </source>
</evidence>
<reference evidence="3" key="1">
    <citation type="journal article" date="2023" name="Mol. Phylogenet. Evol.">
        <title>Genome-scale phylogeny and comparative genomics of the fungal order Sordariales.</title>
        <authorList>
            <person name="Hensen N."/>
            <person name="Bonometti L."/>
            <person name="Westerberg I."/>
            <person name="Brannstrom I.O."/>
            <person name="Guillou S."/>
            <person name="Cros-Aarteil S."/>
            <person name="Calhoun S."/>
            <person name="Haridas S."/>
            <person name="Kuo A."/>
            <person name="Mondo S."/>
            <person name="Pangilinan J."/>
            <person name="Riley R."/>
            <person name="LaButti K."/>
            <person name="Andreopoulos B."/>
            <person name="Lipzen A."/>
            <person name="Chen C."/>
            <person name="Yan M."/>
            <person name="Daum C."/>
            <person name="Ng V."/>
            <person name="Clum A."/>
            <person name="Steindorff A."/>
            <person name="Ohm R.A."/>
            <person name="Martin F."/>
            <person name="Silar P."/>
            <person name="Natvig D.O."/>
            <person name="Lalanne C."/>
            <person name="Gautier V."/>
            <person name="Ament-Velasquez S.L."/>
            <person name="Kruys A."/>
            <person name="Hutchinson M.I."/>
            <person name="Powell A.J."/>
            <person name="Barry K."/>
            <person name="Miller A.N."/>
            <person name="Grigoriev I.V."/>
            <person name="Debuchy R."/>
            <person name="Gladieux P."/>
            <person name="Hiltunen Thoren M."/>
            <person name="Johannesson H."/>
        </authorList>
    </citation>
    <scope>NUCLEOTIDE SEQUENCE</scope>
    <source>
        <strain evidence="3">CBS 626.80</strain>
    </source>
</reference>
<dbReference type="GO" id="GO:0016491">
    <property type="term" value="F:oxidoreductase activity"/>
    <property type="evidence" value="ECO:0007669"/>
    <property type="project" value="UniProtKB-KW"/>
</dbReference>
<dbReference type="AlphaFoldDB" id="A0AAN6NPN2"/>
<sequence length="412" mass="45900">MQGASLLLTFTAQLHRNNYTYQTTACTMSSVISGPVLAAAIAPIVGNNGFPFAAAINAEAPALPNGFPSELRSKLAWTGADFADEAKYILRLTETDLAEVKQAIADYKSLDQDGYLVEPNTFQLPTLGSKLRALGQDVHFGKGFGVIRGLDRAGFSVEDLTLAYMGLQSYVAEQRGRQDKRGNMLVHIVADNSTKQAAEHHRHSNKSITFHNEEAGDIVSWLTRSTAATGGKCIIASAYTIYNVLAATRPELIRTLARSDWPFSMPRFQCRPVIFYEDSKLIMNFGRAALLGNQAHPRPQHLPSLTARQVEALDAIEAIAKASQMEIQTQAGDIHFINNLAVLHRRESFVNGEDPSTKRHLVRMRLRSSEHGWPIPKELIQEWDEAFHKKGTKHWHLEPMPAYFFPLRRQPN</sequence>
<dbReference type="InterPro" id="IPR042098">
    <property type="entry name" value="TauD-like_sf"/>
</dbReference>
<dbReference type="PANTHER" id="PTHR10696">
    <property type="entry name" value="GAMMA-BUTYROBETAINE HYDROXYLASE-RELATED"/>
    <property type="match status" value="1"/>
</dbReference>
<comment type="caution">
    <text evidence="3">The sequence shown here is derived from an EMBL/GenBank/DDBJ whole genome shotgun (WGS) entry which is preliminary data.</text>
</comment>
<keyword evidence="1" id="KW-0560">Oxidoreductase</keyword>
<feature type="domain" description="TauD/TfdA-like" evidence="2">
    <location>
        <begin position="117"/>
        <end position="364"/>
    </location>
</feature>
<dbReference type="EMBL" id="MU859246">
    <property type="protein sequence ID" value="KAK3948761.1"/>
    <property type="molecule type" value="Genomic_DNA"/>
</dbReference>
<evidence type="ECO:0000256" key="1">
    <source>
        <dbReference type="ARBA" id="ARBA00023002"/>
    </source>
</evidence>
<evidence type="ECO:0000313" key="4">
    <source>
        <dbReference type="Proteomes" id="UP001303222"/>
    </source>
</evidence>
<accession>A0AAN6NPN2</accession>
<organism evidence="3 4">
    <name type="scientific">Pseudoneurospora amorphoporcata</name>
    <dbReference type="NCBI Taxonomy" id="241081"/>
    <lineage>
        <taxon>Eukaryota</taxon>
        <taxon>Fungi</taxon>
        <taxon>Dikarya</taxon>
        <taxon>Ascomycota</taxon>
        <taxon>Pezizomycotina</taxon>
        <taxon>Sordariomycetes</taxon>
        <taxon>Sordariomycetidae</taxon>
        <taxon>Sordariales</taxon>
        <taxon>Sordariaceae</taxon>
        <taxon>Pseudoneurospora</taxon>
    </lineage>
</organism>
<dbReference type="InterPro" id="IPR003819">
    <property type="entry name" value="TauD/TfdA-like"/>
</dbReference>
<dbReference type="Pfam" id="PF02668">
    <property type="entry name" value="TauD"/>
    <property type="match status" value="1"/>
</dbReference>